<evidence type="ECO:0000313" key="2">
    <source>
        <dbReference type="Proteomes" id="UP001064971"/>
    </source>
</evidence>
<accession>A0ABN6RMC1</accession>
<sequence>MKLEQVVELYQSFEAAQLQVWVDGGWGVDALLGEQTRPHSDLDLALKFGELPSCENILKSHGYVEAERDGEPEWNRVFRQPSGWQVDLHGFVLDVAGNAVLGDPAQGIMYPVGALDGAGTLGELRVRCVAAPFVLQFRNSFEPRSVDHHDVARLCARFDLPLPCRFRPHGS</sequence>
<keyword evidence="2" id="KW-1185">Reference proteome</keyword>
<dbReference type="EMBL" id="AP026561">
    <property type="protein sequence ID" value="BDP43908.1"/>
    <property type="molecule type" value="Genomic_DNA"/>
</dbReference>
<geneLocation type="plasmid" evidence="1 2">
    <name>pDAETH-1</name>
</geneLocation>
<proteinExistence type="predicted"/>
<gene>
    <name evidence="1" type="ORF">DAETH_38770</name>
</gene>
<dbReference type="Pfam" id="PF10706">
    <property type="entry name" value="Aminoglyc_resit"/>
    <property type="match status" value="1"/>
</dbReference>
<protein>
    <submittedName>
        <fullName evidence="1">Aminoglycoside nucleotidyltransferase</fullName>
    </submittedName>
</protein>
<evidence type="ECO:0000313" key="1">
    <source>
        <dbReference type="EMBL" id="BDP43908.1"/>
    </source>
</evidence>
<dbReference type="Proteomes" id="UP001064971">
    <property type="component" value="Plasmid pDAETH-1"/>
</dbReference>
<organism evidence="1 2">
    <name type="scientific">Deinococcus aetherius</name>
    <dbReference type="NCBI Taxonomy" id="200252"/>
    <lineage>
        <taxon>Bacteria</taxon>
        <taxon>Thermotogati</taxon>
        <taxon>Deinococcota</taxon>
        <taxon>Deinococci</taxon>
        <taxon>Deinococcales</taxon>
        <taxon>Deinococcaceae</taxon>
        <taxon>Deinococcus</taxon>
    </lineage>
</organism>
<name>A0ABN6RMC1_9DEIO</name>
<dbReference type="Gene3D" id="3.30.460.40">
    <property type="match status" value="1"/>
</dbReference>
<dbReference type="InterPro" id="IPR019646">
    <property type="entry name" value="Aminoglyc_AdlTrfase"/>
</dbReference>
<keyword evidence="1" id="KW-0614">Plasmid</keyword>
<dbReference type="RefSeq" id="WP_264777744.1">
    <property type="nucleotide sequence ID" value="NZ_AP026561.1"/>
</dbReference>
<reference evidence="1" key="1">
    <citation type="submission" date="2022-07" db="EMBL/GenBank/DDBJ databases">
        <title>Complete Genome Sequence of the Radioresistant Bacterium Deinococcus aetherius ST0316, Isolated from the Air Dust collected in Lower Stratosphere above Japan.</title>
        <authorList>
            <person name="Satoh K."/>
            <person name="Hagiwara K."/>
            <person name="Katsumata K."/>
            <person name="Kubo A."/>
            <person name="Yokobori S."/>
            <person name="Yamagishi A."/>
            <person name="Oono Y."/>
            <person name="Narumi I."/>
        </authorList>
    </citation>
    <scope>NUCLEOTIDE SEQUENCE</scope>
    <source>
        <strain evidence="1">ST0316</strain>
        <plasmid evidence="1">pDAETH-1</plasmid>
    </source>
</reference>